<evidence type="ECO:0000313" key="2">
    <source>
        <dbReference type="EMBL" id="OTN76424.1"/>
    </source>
</evidence>
<name>A0A242A5X4_9ENTE</name>
<dbReference type="Proteomes" id="UP000195043">
    <property type="component" value="Unassembled WGS sequence"/>
</dbReference>
<dbReference type="RefSeq" id="WP_086274380.1">
    <property type="nucleotide sequence ID" value="NZ_NGKU01000001.1"/>
</dbReference>
<dbReference type="AlphaFoldDB" id="A0A242A5X4"/>
<reference evidence="2 3" key="1">
    <citation type="submission" date="2017-05" db="EMBL/GenBank/DDBJ databases">
        <title>The Genome Sequence of Enterococcus sp. 8G7_MSG3316.</title>
        <authorList>
            <consortium name="The Broad Institute Genomics Platform"/>
            <consortium name="The Broad Institute Genomic Center for Infectious Diseases"/>
            <person name="Earl A."/>
            <person name="Manson A."/>
            <person name="Schwartman J."/>
            <person name="Gilmore M."/>
            <person name="Abouelleil A."/>
            <person name="Cao P."/>
            <person name="Chapman S."/>
            <person name="Cusick C."/>
            <person name="Shea T."/>
            <person name="Young S."/>
            <person name="Neafsey D."/>
            <person name="Nusbaum C."/>
            <person name="Birren B."/>
        </authorList>
    </citation>
    <scope>NUCLEOTIDE SEQUENCE [LARGE SCALE GENOMIC DNA]</scope>
    <source>
        <strain evidence="2 3">8G7_MSG3316</strain>
    </source>
</reference>
<dbReference type="OrthoDB" id="1956263at2"/>
<dbReference type="GO" id="GO:0006508">
    <property type="term" value="P:proteolysis"/>
    <property type="evidence" value="ECO:0007669"/>
    <property type="project" value="InterPro"/>
</dbReference>
<comment type="caution">
    <text evidence="2">The sequence shown here is derived from an EMBL/GenBank/DDBJ whole genome shotgun (WGS) entry which is preliminary data.</text>
</comment>
<dbReference type="GO" id="GO:0004252">
    <property type="term" value="F:serine-type endopeptidase activity"/>
    <property type="evidence" value="ECO:0007669"/>
    <property type="project" value="InterPro"/>
</dbReference>
<organism evidence="2 3">
    <name type="scientific">Candidatus Enterococcus testudinis</name>
    <dbReference type="NCBI Taxonomy" id="1834191"/>
    <lineage>
        <taxon>Bacteria</taxon>
        <taxon>Bacillati</taxon>
        <taxon>Bacillota</taxon>
        <taxon>Bacilli</taxon>
        <taxon>Lactobacillales</taxon>
        <taxon>Enterococcaceae</taxon>
        <taxon>Enterococcus</taxon>
    </lineage>
</organism>
<accession>A0A242A5X4</accession>
<dbReference type="STRING" id="1834191.A5886_001501"/>
<evidence type="ECO:0000259" key="1">
    <source>
        <dbReference type="Pfam" id="PF01726"/>
    </source>
</evidence>
<dbReference type="InterPro" id="IPR036390">
    <property type="entry name" value="WH_DNA-bd_sf"/>
</dbReference>
<evidence type="ECO:0000313" key="3">
    <source>
        <dbReference type="Proteomes" id="UP000195043"/>
    </source>
</evidence>
<dbReference type="SUPFAM" id="SSF46785">
    <property type="entry name" value="Winged helix' DNA-binding domain"/>
    <property type="match status" value="1"/>
</dbReference>
<dbReference type="InterPro" id="IPR006199">
    <property type="entry name" value="LexA_DNA-bd_dom"/>
</dbReference>
<proteinExistence type="predicted"/>
<sequence>MLRRDRIIVFIDSYMREQGCSPTVREICANEGIKTTSLIHRHLVRLEKKGLLYRERRFQSRGLRFTDKGRAYVSEVKESELMAVQSE</sequence>
<dbReference type="Pfam" id="PF01726">
    <property type="entry name" value="LexA_DNA_bind"/>
    <property type="match status" value="1"/>
</dbReference>
<dbReference type="InterPro" id="IPR036388">
    <property type="entry name" value="WH-like_DNA-bd_sf"/>
</dbReference>
<gene>
    <name evidence="2" type="ORF">A5886_001501</name>
</gene>
<keyword evidence="3" id="KW-1185">Reference proteome</keyword>
<protein>
    <recommendedName>
        <fullName evidence="1">LexA repressor DNA-binding domain-containing protein</fullName>
    </recommendedName>
</protein>
<dbReference type="EMBL" id="NGKU01000001">
    <property type="protein sequence ID" value="OTN76424.1"/>
    <property type="molecule type" value="Genomic_DNA"/>
</dbReference>
<dbReference type="Gene3D" id="1.10.10.10">
    <property type="entry name" value="Winged helix-like DNA-binding domain superfamily/Winged helix DNA-binding domain"/>
    <property type="match status" value="1"/>
</dbReference>
<feature type="domain" description="LexA repressor DNA-binding" evidence="1">
    <location>
        <begin position="3"/>
        <end position="55"/>
    </location>
</feature>